<dbReference type="SFLD" id="SFLDS00003">
    <property type="entry name" value="Haloacid_Dehalogenase"/>
    <property type="match status" value="1"/>
</dbReference>
<dbReference type="SUPFAM" id="SSF56784">
    <property type="entry name" value="HAD-like"/>
    <property type="match status" value="1"/>
</dbReference>
<dbReference type="Pfam" id="PF00122">
    <property type="entry name" value="E1-E2_ATPase"/>
    <property type="match status" value="1"/>
</dbReference>
<feature type="transmembrane region" description="Helical" evidence="18">
    <location>
        <begin position="83"/>
        <end position="102"/>
    </location>
</feature>
<gene>
    <name evidence="20" type="ORF">IAD32_04855</name>
</gene>
<keyword evidence="11" id="KW-0067">ATP-binding</keyword>
<dbReference type="Proteomes" id="UP000886787">
    <property type="component" value="Unassembled WGS sequence"/>
</dbReference>
<keyword evidence="4" id="KW-0813">Transport</keyword>
<evidence type="ECO:0000256" key="5">
    <source>
        <dbReference type="ARBA" id="ARBA00022475"/>
    </source>
</evidence>
<dbReference type="Gene3D" id="3.40.50.1000">
    <property type="entry name" value="HAD superfamily/HAD-like"/>
    <property type="match status" value="1"/>
</dbReference>
<evidence type="ECO:0000313" key="20">
    <source>
        <dbReference type="EMBL" id="HIQ80599.1"/>
    </source>
</evidence>
<evidence type="ECO:0000256" key="15">
    <source>
        <dbReference type="ARBA" id="ARBA00023065"/>
    </source>
</evidence>
<evidence type="ECO:0000256" key="7">
    <source>
        <dbReference type="ARBA" id="ARBA00022692"/>
    </source>
</evidence>
<dbReference type="SFLD" id="SFLDG00002">
    <property type="entry name" value="C1.7:_P-type_atpase_like"/>
    <property type="match status" value="1"/>
</dbReference>
<evidence type="ECO:0000256" key="1">
    <source>
        <dbReference type="ARBA" id="ARBA00004651"/>
    </source>
</evidence>
<organism evidence="20 21">
    <name type="scientific">Candidatus Scatavimonas merdigallinarum</name>
    <dbReference type="NCBI Taxonomy" id="2840914"/>
    <lineage>
        <taxon>Bacteria</taxon>
        <taxon>Bacillati</taxon>
        <taxon>Bacillota</taxon>
        <taxon>Clostridia</taxon>
        <taxon>Eubacteriales</taxon>
        <taxon>Oscillospiraceae</taxon>
        <taxon>Oscillospiraceae incertae sedis</taxon>
        <taxon>Candidatus Scatavimonas</taxon>
    </lineage>
</organism>
<dbReference type="Gene3D" id="1.20.1110.10">
    <property type="entry name" value="Calcium-transporting ATPase, transmembrane domain"/>
    <property type="match status" value="1"/>
</dbReference>
<dbReference type="Gene3D" id="2.70.150.10">
    <property type="entry name" value="Calcium-transporting ATPase, cytoplasmic transduction domain A"/>
    <property type="match status" value="1"/>
</dbReference>
<evidence type="ECO:0000256" key="14">
    <source>
        <dbReference type="ARBA" id="ARBA00022989"/>
    </source>
</evidence>
<evidence type="ECO:0000313" key="21">
    <source>
        <dbReference type="Proteomes" id="UP000886787"/>
    </source>
</evidence>
<dbReference type="Pfam" id="PF00690">
    <property type="entry name" value="Cation_ATPase_N"/>
    <property type="match status" value="1"/>
</dbReference>
<evidence type="ECO:0000256" key="18">
    <source>
        <dbReference type="SAM" id="Phobius"/>
    </source>
</evidence>
<dbReference type="FunFam" id="3.40.50.1000:FF:000028">
    <property type="entry name" value="Calcium-transporting P-type ATPase, putative"/>
    <property type="match status" value="1"/>
</dbReference>
<dbReference type="InterPro" id="IPR004014">
    <property type="entry name" value="ATPase_P-typ_cation-transptr_N"/>
</dbReference>
<keyword evidence="6" id="KW-0109">Calcium transport</keyword>
<dbReference type="InterPro" id="IPR059000">
    <property type="entry name" value="ATPase_P-type_domA"/>
</dbReference>
<sequence length="894" mass="96508">MDWQTLSGNACVKRLHTDPQNGLNTQQVKKSTEQYGKNELVQKKKKSLFIRFLGQFSDFMVIILLFAAGISFVTSYMQNDADYIDSVIILLIVVVNAITGVIQESRAEKAIEALKKMASPQTQVLRNGKQSTVSSASLVPGDIVVLETGDLVPADLRILESSNLKAEESSLTGESTPSDKDGQVLCTAKTPIGDRKNMLFAGSSIVQGRAKGVVVATAMSTQMGKIAGMINQEQTPATPLQQKLAHTGKILGIGAIIICLFIFIMGIFQHIPPLDMFVLSISLAVAAIPEGLPAVVTIVLAMGVRRMAGKRAIIRRLPAVETLGSASVICSDKTGTLTQNKMTVVELANIYGKLARSSSQGTRLLDMAALCSNATVQTNGDFHGSPTEAAILNAAGGKDSLEKKAPRIDEIPFSSARKMMTTIHKTEEKEYIIITKGAPDLLLEKCSAFDTGSSEEPLTDRAKNVLLAANEEMAERALRVIGVAYRRISALPDKNLLEQNLVFCGFIGIIDPPRPQAAQAVALCRQAGIRAVMITGDHAATAAAIAKQLGIMRPGDQVITGAQLEQISQKELKKIINKYTVFARVSPEHKVRIVKAFQANGEVVAMTGDGINDAPALKAADIGCAMGITGTDVAKEAADMIMTDDNFSTIVSAVREGRGIYENIKRTIHFLISCNIGEILTVFTAFFLHLPAPLLAIQLLWVNLVTDSLPALALGVEPISDNIMKRKPVQPKQSVFAGGAGFSIIIEGCFIGALSLLAYTIGRVFFDFPGTEPVVGRTMAFAVLSLSQLAHTFNMRSQQSIFKLSPFSNPKLLWAALVCILLQISVIVIEPLSYIFKTVPLTGGQWGIVTALSVLPLLVVELEKKFFPKGNAQKKCIRSKNCKIRFPKIFIKRF</sequence>
<reference evidence="20" key="1">
    <citation type="submission" date="2020-10" db="EMBL/GenBank/DDBJ databases">
        <authorList>
            <person name="Gilroy R."/>
        </authorList>
    </citation>
    <scope>NUCLEOTIDE SEQUENCE</scope>
    <source>
        <strain evidence="20">ChiSjej1B19-3389</strain>
    </source>
</reference>
<evidence type="ECO:0000256" key="8">
    <source>
        <dbReference type="ARBA" id="ARBA00022723"/>
    </source>
</evidence>
<dbReference type="GO" id="GO:0016887">
    <property type="term" value="F:ATP hydrolysis activity"/>
    <property type="evidence" value="ECO:0007669"/>
    <property type="project" value="InterPro"/>
</dbReference>
<feature type="transmembrane region" description="Helical" evidence="18">
    <location>
        <begin position="774"/>
        <end position="791"/>
    </location>
</feature>
<dbReference type="SUPFAM" id="SSF81653">
    <property type="entry name" value="Calcium ATPase, transduction domain A"/>
    <property type="match status" value="1"/>
</dbReference>
<proteinExistence type="inferred from homology"/>
<evidence type="ECO:0000256" key="9">
    <source>
        <dbReference type="ARBA" id="ARBA00022741"/>
    </source>
</evidence>
<dbReference type="SFLD" id="SFLDF00027">
    <property type="entry name" value="p-type_atpase"/>
    <property type="match status" value="1"/>
</dbReference>
<dbReference type="PROSITE" id="PS00154">
    <property type="entry name" value="ATPASE_E1_E2"/>
    <property type="match status" value="1"/>
</dbReference>
<dbReference type="Pfam" id="PF08282">
    <property type="entry name" value="Hydrolase_3"/>
    <property type="match status" value="1"/>
</dbReference>
<evidence type="ECO:0000256" key="4">
    <source>
        <dbReference type="ARBA" id="ARBA00022448"/>
    </source>
</evidence>
<comment type="subcellular location">
    <subcellularLocation>
        <location evidence="1">Cell membrane</location>
        <topology evidence="1">Multi-pass membrane protein</topology>
    </subcellularLocation>
</comment>
<feature type="transmembrane region" description="Helical" evidence="18">
    <location>
        <begin position="277"/>
        <end position="301"/>
    </location>
</feature>
<evidence type="ECO:0000256" key="2">
    <source>
        <dbReference type="ARBA" id="ARBA00005675"/>
    </source>
</evidence>
<protein>
    <recommendedName>
        <fullName evidence="3">P-type Ca(2+) transporter</fullName>
        <ecNumber evidence="3">7.2.2.10</ecNumber>
    </recommendedName>
</protein>
<dbReference type="InterPro" id="IPR006068">
    <property type="entry name" value="ATPase_P-typ_cation-transptr_C"/>
</dbReference>
<feature type="domain" description="Cation-transporting P-type ATPase N-terminal" evidence="19">
    <location>
        <begin position="2"/>
        <end position="76"/>
    </location>
</feature>
<feature type="transmembrane region" description="Helical" evidence="18">
    <location>
        <begin position="735"/>
        <end position="762"/>
    </location>
</feature>
<dbReference type="NCBIfam" id="TIGR01517">
    <property type="entry name" value="ATPase-IIB_Ca"/>
    <property type="match status" value="1"/>
</dbReference>
<comment type="caution">
    <text evidence="20">The sequence shown here is derived from an EMBL/GenBank/DDBJ whole genome shotgun (WGS) entry which is preliminary data.</text>
</comment>
<dbReference type="Pfam" id="PF13246">
    <property type="entry name" value="Cation_ATPase"/>
    <property type="match status" value="1"/>
</dbReference>
<keyword evidence="5" id="KW-1003">Cell membrane</keyword>
<keyword evidence="12" id="KW-0460">Magnesium</keyword>
<dbReference type="PRINTS" id="PR00119">
    <property type="entry name" value="CATATPASE"/>
</dbReference>
<dbReference type="GO" id="GO:0005388">
    <property type="term" value="F:P-type calcium transporter activity"/>
    <property type="evidence" value="ECO:0007669"/>
    <property type="project" value="UniProtKB-EC"/>
</dbReference>
<dbReference type="GO" id="GO:0140352">
    <property type="term" value="P:export from cell"/>
    <property type="evidence" value="ECO:0007669"/>
    <property type="project" value="UniProtKB-ARBA"/>
</dbReference>
<dbReference type="InterPro" id="IPR006408">
    <property type="entry name" value="P-type_ATPase_IIB"/>
</dbReference>
<dbReference type="FunFam" id="3.40.50.1000:FF:000001">
    <property type="entry name" value="Phospholipid-transporting ATPase IC"/>
    <property type="match status" value="1"/>
</dbReference>
<dbReference type="PANTHER" id="PTHR24093">
    <property type="entry name" value="CATION TRANSPORTING ATPASE"/>
    <property type="match status" value="1"/>
</dbReference>
<feature type="transmembrane region" description="Helical" evidence="18">
    <location>
        <begin position="668"/>
        <end position="688"/>
    </location>
</feature>
<feature type="transmembrane region" description="Helical" evidence="18">
    <location>
        <begin position="250"/>
        <end position="271"/>
    </location>
</feature>
<dbReference type="InterPro" id="IPR001757">
    <property type="entry name" value="P_typ_ATPase"/>
</dbReference>
<name>A0A9D1CUW9_9FIRM</name>
<accession>A0A9D1CUW9</accession>
<dbReference type="GO" id="GO:0046872">
    <property type="term" value="F:metal ion binding"/>
    <property type="evidence" value="ECO:0007669"/>
    <property type="project" value="UniProtKB-KW"/>
</dbReference>
<keyword evidence="15" id="KW-0406">Ion transport</keyword>
<comment type="similarity">
    <text evidence="2">Belongs to the cation transport ATPase (P-type) (TC 3.A.3) family. Type IIA subfamily.</text>
</comment>
<feature type="transmembrane region" description="Helical" evidence="18">
    <location>
        <begin position="842"/>
        <end position="860"/>
    </location>
</feature>
<dbReference type="Pfam" id="PF00689">
    <property type="entry name" value="Cation_ATPase_C"/>
    <property type="match status" value="1"/>
</dbReference>
<dbReference type="InterPro" id="IPR008250">
    <property type="entry name" value="ATPase_P-typ_transduc_dom_A_sf"/>
</dbReference>
<keyword evidence="7 18" id="KW-0812">Transmembrane</keyword>
<dbReference type="InterPro" id="IPR023299">
    <property type="entry name" value="ATPase_P-typ_cyto_dom_N"/>
</dbReference>
<dbReference type="GO" id="GO:0005886">
    <property type="term" value="C:plasma membrane"/>
    <property type="evidence" value="ECO:0007669"/>
    <property type="project" value="UniProtKB-SubCell"/>
</dbReference>
<keyword evidence="8" id="KW-0479">Metal-binding</keyword>
<keyword evidence="14 18" id="KW-1133">Transmembrane helix</keyword>
<evidence type="ECO:0000256" key="3">
    <source>
        <dbReference type="ARBA" id="ARBA00012790"/>
    </source>
</evidence>
<evidence type="ECO:0000256" key="11">
    <source>
        <dbReference type="ARBA" id="ARBA00022840"/>
    </source>
</evidence>
<dbReference type="EC" id="7.2.2.10" evidence="3"/>
<feature type="transmembrane region" description="Helical" evidence="18">
    <location>
        <begin position="52"/>
        <end position="77"/>
    </location>
</feature>
<keyword evidence="10" id="KW-0106">Calcium</keyword>
<dbReference type="InterPro" id="IPR023298">
    <property type="entry name" value="ATPase_P-typ_TM_dom_sf"/>
</dbReference>
<dbReference type="EMBL" id="DVFW01000025">
    <property type="protein sequence ID" value="HIQ80599.1"/>
    <property type="molecule type" value="Genomic_DNA"/>
</dbReference>
<evidence type="ECO:0000256" key="12">
    <source>
        <dbReference type="ARBA" id="ARBA00022842"/>
    </source>
</evidence>
<dbReference type="AlphaFoldDB" id="A0A9D1CUW9"/>
<dbReference type="InterPro" id="IPR018303">
    <property type="entry name" value="ATPase_P-typ_P_site"/>
</dbReference>
<evidence type="ECO:0000259" key="19">
    <source>
        <dbReference type="SMART" id="SM00831"/>
    </source>
</evidence>
<dbReference type="FunFam" id="2.70.150.10:FF:000016">
    <property type="entry name" value="Calcium-transporting P-type ATPase putative"/>
    <property type="match status" value="1"/>
</dbReference>
<feature type="transmembrane region" description="Helical" evidence="18">
    <location>
        <begin position="812"/>
        <end position="836"/>
    </location>
</feature>
<reference evidence="20" key="2">
    <citation type="journal article" date="2021" name="PeerJ">
        <title>Extensive microbial diversity within the chicken gut microbiome revealed by metagenomics and culture.</title>
        <authorList>
            <person name="Gilroy R."/>
            <person name="Ravi A."/>
            <person name="Getino M."/>
            <person name="Pursley I."/>
            <person name="Horton D.L."/>
            <person name="Alikhan N.F."/>
            <person name="Baker D."/>
            <person name="Gharbi K."/>
            <person name="Hall N."/>
            <person name="Watson M."/>
            <person name="Adriaenssens E.M."/>
            <person name="Foster-Nyarko E."/>
            <person name="Jarju S."/>
            <person name="Secka A."/>
            <person name="Antonio M."/>
            <person name="Oren A."/>
            <person name="Chaudhuri R.R."/>
            <person name="La Ragione R."/>
            <person name="Hildebrand F."/>
            <person name="Pallen M.J."/>
        </authorList>
    </citation>
    <scope>NUCLEOTIDE SEQUENCE</scope>
    <source>
        <strain evidence="20">ChiSjej1B19-3389</strain>
    </source>
</reference>
<evidence type="ECO:0000256" key="6">
    <source>
        <dbReference type="ARBA" id="ARBA00022568"/>
    </source>
</evidence>
<dbReference type="CDD" id="cd02089">
    <property type="entry name" value="P-type_ATPase_Ca_prok"/>
    <property type="match status" value="1"/>
</dbReference>
<dbReference type="InterPro" id="IPR036412">
    <property type="entry name" value="HAD-like_sf"/>
</dbReference>
<keyword evidence="9" id="KW-0547">Nucleotide-binding</keyword>
<dbReference type="NCBIfam" id="TIGR01494">
    <property type="entry name" value="ATPase_P-type"/>
    <property type="match status" value="3"/>
</dbReference>
<dbReference type="InterPro" id="IPR023214">
    <property type="entry name" value="HAD_sf"/>
</dbReference>
<comment type="catalytic activity">
    <reaction evidence="17">
        <text>Ca(2+)(in) + ATP + H2O = Ca(2+)(out) + ADP + phosphate + H(+)</text>
        <dbReference type="Rhea" id="RHEA:18105"/>
        <dbReference type="ChEBI" id="CHEBI:15377"/>
        <dbReference type="ChEBI" id="CHEBI:15378"/>
        <dbReference type="ChEBI" id="CHEBI:29108"/>
        <dbReference type="ChEBI" id="CHEBI:30616"/>
        <dbReference type="ChEBI" id="CHEBI:43474"/>
        <dbReference type="ChEBI" id="CHEBI:456216"/>
        <dbReference type="EC" id="7.2.2.10"/>
    </reaction>
</comment>
<dbReference type="SUPFAM" id="SSF81660">
    <property type="entry name" value="Metal cation-transporting ATPase, ATP-binding domain N"/>
    <property type="match status" value="1"/>
</dbReference>
<evidence type="ECO:0000256" key="17">
    <source>
        <dbReference type="ARBA" id="ARBA00048694"/>
    </source>
</evidence>
<feature type="transmembrane region" description="Helical" evidence="18">
    <location>
        <begin position="694"/>
        <end position="714"/>
    </location>
</feature>
<dbReference type="Gene3D" id="3.40.1110.10">
    <property type="entry name" value="Calcium-transporting ATPase, cytoplasmic domain N"/>
    <property type="match status" value="1"/>
</dbReference>
<dbReference type="PRINTS" id="PR00120">
    <property type="entry name" value="HATPASE"/>
</dbReference>
<evidence type="ECO:0000256" key="13">
    <source>
        <dbReference type="ARBA" id="ARBA00022967"/>
    </source>
</evidence>
<keyword evidence="16 18" id="KW-0472">Membrane</keyword>
<dbReference type="GO" id="GO:0005524">
    <property type="term" value="F:ATP binding"/>
    <property type="evidence" value="ECO:0007669"/>
    <property type="project" value="UniProtKB-KW"/>
</dbReference>
<dbReference type="InterPro" id="IPR044492">
    <property type="entry name" value="P_typ_ATPase_HD_dom"/>
</dbReference>
<dbReference type="SUPFAM" id="SSF81665">
    <property type="entry name" value="Calcium ATPase, transmembrane domain M"/>
    <property type="match status" value="1"/>
</dbReference>
<evidence type="ECO:0000256" key="10">
    <source>
        <dbReference type="ARBA" id="ARBA00022837"/>
    </source>
</evidence>
<dbReference type="PANTHER" id="PTHR24093:SF506">
    <property type="entry name" value="CATION-TRANSPORTING ATPASE PMA1"/>
    <property type="match status" value="1"/>
</dbReference>
<keyword evidence="13" id="KW-1278">Translocase</keyword>
<evidence type="ECO:0000256" key="16">
    <source>
        <dbReference type="ARBA" id="ARBA00023136"/>
    </source>
</evidence>
<dbReference type="SMART" id="SM00831">
    <property type="entry name" value="Cation_ATPase_N"/>
    <property type="match status" value="1"/>
</dbReference>